<proteinExistence type="inferred from homology"/>
<dbReference type="FunFam" id="1.10.390.10:FF:000002">
    <property type="entry name" value="Aminopeptidase N"/>
    <property type="match status" value="1"/>
</dbReference>
<evidence type="ECO:0000259" key="15">
    <source>
        <dbReference type="Pfam" id="PF11940"/>
    </source>
</evidence>
<dbReference type="InterPro" id="IPR042097">
    <property type="entry name" value="Aminopeptidase_N-like_N_sf"/>
</dbReference>
<dbReference type="InterPro" id="IPR045357">
    <property type="entry name" value="Aminopeptidase_N-like_N"/>
</dbReference>
<comment type="caution">
    <text evidence="18">The sequence shown here is derived from an EMBL/GenBank/DDBJ whole genome shotgun (WGS) entry which is preliminary data.</text>
</comment>
<evidence type="ECO:0000256" key="12">
    <source>
        <dbReference type="ARBA" id="ARBA00059739"/>
    </source>
</evidence>
<dbReference type="PANTHER" id="PTHR46322:SF1">
    <property type="entry name" value="PUROMYCIN-SENSITIVE AMINOPEPTIDASE"/>
    <property type="match status" value="1"/>
</dbReference>
<keyword evidence="19" id="KW-1185">Reference proteome</keyword>
<dbReference type="InterPro" id="IPR027268">
    <property type="entry name" value="Peptidase_M4/M1_CTD_sf"/>
</dbReference>
<gene>
    <name evidence="18" type="primary">pepN</name>
    <name evidence="18" type="ORF">FLL46_25560</name>
</gene>
<evidence type="ECO:0000256" key="3">
    <source>
        <dbReference type="ARBA" id="ARBA00010136"/>
    </source>
</evidence>
<dbReference type="AlphaFoldDB" id="A0A545TWC8"/>
<dbReference type="PRINTS" id="PR00756">
    <property type="entry name" value="ALADIPTASE"/>
</dbReference>
<accession>A0A545TWC8</accession>
<dbReference type="Proteomes" id="UP000315439">
    <property type="component" value="Unassembled WGS sequence"/>
</dbReference>
<dbReference type="InterPro" id="IPR014782">
    <property type="entry name" value="Peptidase_M1_dom"/>
</dbReference>
<dbReference type="Pfam" id="PF17900">
    <property type="entry name" value="Peptidase_M1_N"/>
    <property type="match status" value="1"/>
</dbReference>
<dbReference type="RefSeq" id="WP_142935072.1">
    <property type="nucleotide sequence ID" value="NZ_ML660172.1"/>
</dbReference>
<dbReference type="Pfam" id="PF01433">
    <property type="entry name" value="Peptidase_M1"/>
    <property type="match status" value="1"/>
</dbReference>
<dbReference type="Pfam" id="PF17432">
    <property type="entry name" value="DUF3458_C"/>
    <property type="match status" value="1"/>
</dbReference>
<dbReference type="SUPFAM" id="SSF63737">
    <property type="entry name" value="Leukotriene A4 hydrolase N-terminal domain"/>
    <property type="match status" value="1"/>
</dbReference>
<dbReference type="NCBIfam" id="TIGR02414">
    <property type="entry name" value="pepN_proteo"/>
    <property type="match status" value="1"/>
</dbReference>
<name>A0A545TWC8_9GAMM</name>
<dbReference type="Gene3D" id="1.25.50.10">
    <property type="entry name" value="Peptidase M1, alanyl aminopeptidase, C-terminal domain"/>
    <property type="match status" value="1"/>
</dbReference>
<evidence type="ECO:0000256" key="11">
    <source>
        <dbReference type="ARBA" id="ARBA00023049"/>
    </source>
</evidence>
<comment type="catalytic activity">
    <reaction evidence="1">
        <text>Release of an N-terminal amino acid, Xaa-|-Yaa- from a peptide, amide or arylamide. Xaa is preferably Ala, but may be most amino acids including Pro (slow action). When a terminal hydrophobic residue is followed by a prolyl residue, the two may be released as an intact Xaa-Pro dipeptide.</text>
        <dbReference type="EC" id="3.4.11.2"/>
    </reaction>
</comment>
<feature type="domain" description="Peptidase M1 alanyl aminopeptidase Ig-like fold" evidence="15">
    <location>
        <begin position="453"/>
        <end position="555"/>
    </location>
</feature>
<keyword evidence="11" id="KW-0482">Metalloprotease</keyword>
<evidence type="ECO:0000313" key="19">
    <source>
        <dbReference type="Proteomes" id="UP000315439"/>
    </source>
</evidence>
<evidence type="ECO:0000256" key="9">
    <source>
        <dbReference type="ARBA" id="ARBA00022801"/>
    </source>
</evidence>
<dbReference type="CDD" id="cd09600">
    <property type="entry name" value="M1_APN"/>
    <property type="match status" value="1"/>
</dbReference>
<feature type="domain" description="Aminopeptidase N-like N-terminal" evidence="17">
    <location>
        <begin position="25"/>
        <end position="195"/>
    </location>
</feature>
<evidence type="ECO:0000313" key="18">
    <source>
        <dbReference type="EMBL" id="TQV81519.1"/>
    </source>
</evidence>
<evidence type="ECO:0000256" key="8">
    <source>
        <dbReference type="ARBA" id="ARBA00022723"/>
    </source>
</evidence>
<dbReference type="GO" id="GO:0006508">
    <property type="term" value="P:proteolysis"/>
    <property type="evidence" value="ECO:0007669"/>
    <property type="project" value="UniProtKB-UniRule"/>
</dbReference>
<dbReference type="InterPro" id="IPR037144">
    <property type="entry name" value="Peptidase_M1_pepN_C_sf"/>
</dbReference>
<comment type="similarity">
    <text evidence="3">Belongs to the peptidase M1 family.</text>
</comment>
<keyword evidence="7" id="KW-0645">Protease</keyword>
<comment type="function">
    <text evidence="12">Aminopeptidase N is involved in the degradation of intracellular peptides generated by protein breakdown during normal growth as well as in response to nutrient starvation.</text>
</comment>
<dbReference type="FunFam" id="2.60.40.1730:FF:000005">
    <property type="entry name" value="Aminopeptidase N"/>
    <property type="match status" value="1"/>
</dbReference>
<dbReference type="InterPro" id="IPR038438">
    <property type="entry name" value="PepN_Ig-like_sf"/>
</dbReference>
<dbReference type="SUPFAM" id="SSF55486">
    <property type="entry name" value="Metalloproteases ('zincins'), catalytic domain"/>
    <property type="match status" value="1"/>
</dbReference>
<dbReference type="Pfam" id="PF11940">
    <property type="entry name" value="DUF3458"/>
    <property type="match status" value="1"/>
</dbReference>
<keyword evidence="6 18" id="KW-0031">Aminopeptidase</keyword>
<evidence type="ECO:0000256" key="2">
    <source>
        <dbReference type="ARBA" id="ARBA00001947"/>
    </source>
</evidence>
<evidence type="ECO:0000259" key="14">
    <source>
        <dbReference type="Pfam" id="PF01433"/>
    </source>
</evidence>
<dbReference type="Gene3D" id="2.60.40.1840">
    <property type="match status" value="1"/>
</dbReference>
<evidence type="ECO:0000256" key="6">
    <source>
        <dbReference type="ARBA" id="ARBA00022438"/>
    </source>
</evidence>
<evidence type="ECO:0000259" key="16">
    <source>
        <dbReference type="Pfam" id="PF17432"/>
    </source>
</evidence>
<dbReference type="OrthoDB" id="100605at2"/>
<dbReference type="EC" id="3.4.11.2" evidence="4 13"/>
<evidence type="ECO:0000256" key="7">
    <source>
        <dbReference type="ARBA" id="ARBA00022670"/>
    </source>
</evidence>
<reference evidence="18 19" key="1">
    <citation type="submission" date="2019-07" db="EMBL/GenBank/DDBJ databases">
        <title>Draft genome for Aliikangiella sp. M105.</title>
        <authorList>
            <person name="Wang G."/>
        </authorList>
    </citation>
    <scope>NUCLEOTIDE SEQUENCE [LARGE SCALE GENOMIC DNA]</scope>
    <source>
        <strain evidence="18 19">M105</strain>
    </source>
</reference>
<dbReference type="PANTHER" id="PTHR46322">
    <property type="entry name" value="PUROMYCIN-SENSITIVE AMINOPEPTIDASE"/>
    <property type="match status" value="1"/>
</dbReference>
<keyword evidence="9 18" id="KW-0378">Hydrolase</keyword>
<evidence type="ECO:0000256" key="13">
    <source>
        <dbReference type="NCBIfam" id="TIGR02414"/>
    </source>
</evidence>
<evidence type="ECO:0000256" key="5">
    <source>
        <dbReference type="ARBA" id="ARBA00015611"/>
    </source>
</evidence>
<dbReference type="Gene3D" id="3.30.2010.30">
    <property type="match status" value="1"/>
</dbReference>
<evidence type="ECO:0000256" key="10">
    <source>
        <dbReference type="ARBA" id="ARBA00022833"/>
    </source>
</evidence>
<sequence length="871" mass="99684">MKNSSKNPTVKYRKDYRPSQYLIKHTDLKFQLFDSHTLVNSELKIEKNPLDKSDVLEPLVLDGLELELQQVSVDGNELSKDEYEATDNHLTINNVSEKFTLNLQVKIYPQKNKSLEGLYTSGGKFCTQCEAEGFRKITYYLDRPEIMSEFKVRIEGDKAAYPLLLSNGNPLTRGDMSDGRHFVEWHDPFPKPSYLFALVAGDLDCLTDSFTTMSGREVKLELYVDKGKLDQCRFAMDSLIESMRWDEEKFGREYDLDLYMIVAVSDFNMGAMENKGLNVFNTKYVLANKKTATDADFEGVERVIAHEYFHNWTGNRVTCRDWFQLSLKEGLTVFRDQKFSEDMQSKAVQRIDQVKIIRSSQFAEDSGPMAHSIRPDSYIEMNNFYTVTVYNKGAEVIRMMHTLLGEQGFRAGMDLYFERHDGQAVTCEDFICAMEDANQKDWALFRNWYRQAGTPEVKVQLESLGNGKFELQFAQSCPATPGQETKKPFMIPVKIGFINAQGDVAKFRLSDSDDVCGETLFVMTEENQTLTIHSDNEVLIPSLLRDFSAPVKLKFEYDQSQLATLFASDPNSFNRWDAGQSLMTKILLNNEDEISEPDLEILKNSFAQLLGDEQLDNSLKALAVILPEISSLIGRSEKINVDRLFNKHRQLKKHIGQSLEHTWFSIYNTTSGDQPSDRKLRNVALDYMMVANDEQHFELAATQQTRADNMTDELSALQTIANSTEGYKSDYINQFYQKWKDEELVMDKWFSAQVINDDESIIEHVNALLNHEKFSIENPNKVRAVITAFISGNLPQFHNATGAGYELLADTIIRLNAINPQIAAGLSKQFNQWKKLDGKRQALIKEQLERIKAVDNLSNDVYEVVEKSLNM</sequence>
<protein>
    <recommendedName>
        <fullName evidence="5 13">Aminopeptidase N</fullName>
        <ecNumber evidence="4 13">3.4.11.2</ecNumber>
    </recommendedName>
</protein>
<dbReference type="GO" id="GO:0008270">
    <property type="term" value="F:zinc ion binding"/>
    <property type="evidence" value="ECO:0007669"/>
    <property type="project" value="InterPro"/>
</dbReference>
<dbReference type="Gene3D" id="1.10.390.10">
    <property type="entry name" value="Neutral Protease Domain 2"/>
    <property type="match status" value="1"/>
</dbReference>
<evidence type="ECO:0000256" key="1">
    <source>
        <dbReference type="ARBA" id="ARBA00000098"/>
    </source>
</evidence>
<dbReference type="InterPro" id="IPR012779">
    <property type="entry name" value="Peptidase_M1_pepN"/>
</dbReference>
<dbReference type="InterPro" id="IPR001930">
    <property type="entry name" value="Peptidase_M1"/>
</dbReference>
<dbReference type="Gene3D" id="2.60.40.1730">
    <property type="entry name" value="tricorn interacting facor f3 domain"/>
    <property type="match status" value="1"/>
</dbReference>
<dbReference type="GO" id="GO:0008237">
    <property type="term" value="F:metallopeptidase activity"/>
    <property type="evidence" value="ECO:0007669"/>
    <property type="project" value="UniProtKB-UniRule"/>
</dbReference>
<feature type="domain" description="Peptidase M1 membrane alanine aminopeptidase" evidence="14">
    <location>
        <begin position="234"/>
        <end position="443"/>
    </location>
</feature>
<keyword evidence="10" id="KW-0862">Zinc</keyword>
<keyword evidence="8" id="KW-0479">Metal-binding</keyword>
<dbReference type="InterPro" id="IPR024601">
    <property type="entry name" value="Peptidase_M1_pepN_C"/>
</dbReference>
<evidence type="ECO:0000256" key="4">
    <source>
        <dbReference type="ARBA" id="ARBA00012564"/>
    </source>
</evidence>
<dbReference type="InterPro" id="IPR035414">
    <property type="entry name" value="Peptidase_M1_pepN_Ig-like"/>
</dbReference>
<feature type="domain" description="Peptidase M1 alanyl aminopeptidase C-terminal" evidence="16">
    <location>
        <begin position="560"/>
        <end position="870"/>
    </location>
</feature>
<organism evidence="18 19">
    <name type="scientific">Aliikangiella coralliicola</name>
    <dbReference type="NCBI Taxonomy" id="2592383"/>
    <lineage>
        <taxon>Bacteria</taxon>
        <taxon>Pseudomonadati</taxon>
        <taxon>Pseudomonadota</taxon>
        <taxon>Gammaproteobacteria</taxon>
        <taxon>Oceanospirillales</taxon>
        <taxon>Pleioneaceae</taxon>
        <taxon>Aliikangiella</taxon>
    </lineage>
</organism>
<comment type="cofactor">
    <cofactor evidence="2">
        <name>Zn(2+)</name>
        <dbReference type="ChEBI" id="CHEBI:29105"/>
    </cofactor>
</comment>
<dbReference type="EMBL" id="VIKS01000016">
    <property type="protein sequence ID" value="TQV81519.1"/>
    <property type="molecule type" value="Genomic_DNA"/>
</dbReference>
<evidence type="ECO:0000259" key="17">
    <source>
        <dbReference type="Pfam" id="PF17900"/>
    </source>
</evidence>
<dbReference type="FunFam" id="3.30.2010.30:FF:000002">
    <property type="entry name" value="Putative aminopeptidase N"/>
    <property type="match status" value="1"/>
</dbReference>
<dbReference type="GO" id="GO:0016285">
    <property type="term" value="F:alanyl aminopeptidase activity"/>
    <property type="evidence" value="ECO:0007669"/>
    <property type="project" value="UniProtKB-EC"/>
</dbReference>